<dbReference type="GO" id="GO:0005509">
    <property type="term" value="F:calcium ion binding"/>
    <property type="evidence" value="ECO:0007669"/>
    <property type="project" value="InterPro"/>
</dbReference>
<dbReference type="PROSITE" id="PS51123">
    <property type="entry name" value="OMPA_2"/>
    <property type="match status" value="1"/>
</dbReference>
<name>A0A4R3JXA2_9PROT</name>
<dbReference type="SUPFAM" id="SSF103088">
    <property type="entry name" value="OmpA-like"/>
    <property type="match status" value="1"/>
</dbReference>
<dbReference type="SUPFAM" id="SSF103647">
    <property type="entry name" value="TSP type-3 repeat"/>
    <property type="match status" value="1"/>
</dbReference>
<feature type="chain" id="PRO_5020569620" evidence="7">
    <location>
        <begin position="23"/>
        <end position="266"/>
    </location>
</feature>
<proteinExistence type="predicted"/>
<dbReference type="Pfam" id="PF02412">
    <property type="entry name" value="TSP_3"/>
    <property type="match status" value="2"/>
</dbReference>
<dbReference type="CDD" id="cd07185">
    <property type="entry name" value="OmpA_C-like"/>
    <property type="match status" value="1"/>
</dbReference>
<sequence length="266" mass="27532">MRRWNLFLAFLLPLFVTGNAIAAGNWFEDKMSCIVTGAVAGAAVGAVADGITVGGGTVGGAIIGALFCQAADSDGDGVPDYRDKCPGTPKGAKVDEDGCEIKAAAPAPAPAPAPAAAAPVDGDSDGDGVPDSKDKCPGTPKGTKVDHTGCPLVEKITLKGVWFAFDSAKITEESAKVLDEVALIFKRYPNLVAEMAGHTCSIGTEKYNQGLSERRANAVRAYLISKGVPANQLGAKGYGELKPVASNATREGRAQNRRTEMIILKQ</sequence>
<evidence type="ECO:0000256" key="6">
    <source>
        <dbReference type="SAM" id="MobiDB-lite"/>
    </source>
</evidence>
<keyword evidence="4" id="KW-0998">Cell outer membrane</keyword>
<feature type="domain" description="OmpA-like" evidence="8">
    <location>
        <begin position="150"/>
        <end position="266"/>
    </location>
</feature>
<evidence type="ECO:0000256" key="5">
    <source>
        <dbReference type="PROSITE-ProRule" id="PRU00473"/>
    </source>
</evidence>
<evidence type="ECO:0000256" key="2">
    <source>
        <dbReference type="ARBA" id="ARBA00022729"/>
    </source>
</evidence>
<dbReference type="Pfam" id="PF00691">
    <property type="entry name" value="OmpA"/>
    <property type="match status" value="1"/>
</dbReference>
<organism evidence="9 10">
    <name type="scientific">Sulfuritortus calidifontis</name>
    <dbReference type="NCBI Taxonomy" id="1914471"/>
    <lineage>
        <taxon>Bacteria</taxon>
        <taxon>Pseudomonadati</taxon>
        <taxon>Pseudomonadota</taxon>
        <taxon>Betaproteobacteria</taxon>
        <taxon>Nitrosomonadales</taxon>
        <taxon>Thiobacillaceae</taxon>
        <taxon>Sulfuritortus</taxon>
    </lineage>
</organism>
<evidence type="ECO:0000256" key="1">
    <source>
        <dbReference type="ARBA" id="ARBA00004442"/>
    </source>
</evidence>
<evidence type="ECO:0000313" key="10">
    <source>
        <dbReference type="Proteomes" id="UP000295135"/>
    </source>
</evidence>
<evidence type="ECO:0000313" key="9">
    <source>
        <dbReference type="EMBL" id="TCS73063.1"/>
    </source>
</evidence>
<dbReference type="Gene3D" id="4.10.1080.10">
    <property type="entry name" value="TSP type-3 repeat"/>
    <property type="match status" value="1"/>
</dbReference>
<comment type="subcellular location">
    <subcellularLocation>
        <location evidence="1">Cell outer membrane</location>
    </subcellularLocation>
</comment>
<dbReference type="InterPro" id="IPR003367">
    <property type="entry name" value="Thrombospondin_3-like_rpt"/>
</dbReference>
<dbReference type="EMBL" id="SLZY01000003">
    <property type="protein sequence ID" value="TCS73063.1"/>
    <property type="molecule type" value="Genomic_DNA"/>
</dbReference>
<dbReference type="InterPro" id="IPR050330">
    <property type="entry name" value="Bact_OuterMem_StrucFunc"/>
</dbReference>
<dbReference type="OrthoDB" id="9782229at2"/>
<dbReference type="RefSeq" id="WP_126462308.1">
    <property type="nucleotide sequence ID" value="NZ_AP018721.1"/>
</dbReference>
<reference evidence="9 10" key="1">
    <citation type="submission" date="2019-03" db="EMBL/GenBank/DDBJ databases">
        <title>Genomic Encyclopedia of Type Strains, Phase IV (KMG-IV): sequencing the most valuable type-strain genomes for metagenomic binning, comparative biology and taxonomic classification.</title>
        <authorList>
            <person name="Goeker M."/>
        </authorList>
    </citation>
    <scope>NUCLEOTIDE SEQUENCE [LARGE SCALE GENOMIC DNA]</scope>
    <source>
        <strain evidence="9 10">DSM 103923</strain>
    </source>
</reference>
<evidence type="ECO:0000256" key="4">
    <source>
        <dbReference type="ARBA" id="ARBA00023237"/>
    </source>
</evidence>
<feature type="signal peptide" evidence="7">
    <location>
        <begin position="1"/>
        <end position="22"/>
    </location>
</feature>
<dbReference type="PANTHER" id="PTHR30329">
    <property type="entry name" value="STATOR ELEMENT OF FLAGELLAR MOTOR COMPLEX"/>
    <property type="match status" value="1"/>
</dbReference>
<gene>
    <name evidence="9" type="ORF">EDC61_103186</name>
</gene>
<accession>A0A4R3JXA2</accession>
<dbReference type="InterPro" id="IPR006665">
    <property type="entry name" value="OmpA-like"/>
</dbReference>
<feature type="region of interest" description="Disordered" evidence="6">
    <location>
        <begin position="104"/>
        <end position="144"/>
    </location>
</feature>
<dbReference type="InterPro" id="IPR028974">
    <property type="entry name" value="TSP_type-3_rpt"/>
</dbReference>
<evidence type="ECO:0000256" key="7">
    <source>
        <dbReference type="SAM" id="SignalP"/>
    </source>
</evidence>
<evidence type="ECO:0000256" key="3">
    <source>
        <dbReference type="ARBA" id="ARBA00023136"/>
    </source>
</evidence>
<comment type="caution">
    <text evidence="9">The sequence shown here is derived from an EMBL/GenBank/DDBJ whole genome shotgun (WGS) entry which is preliminary data.</text>
</comment>
<dbReference type="GO" id="GO:0007155">
    <property type="term" value="P:cell adhesion"/>
    <property type="evidence" value="ECO:0007669"/>
    <property type="project" value="InterPro"/>
</dbReference>
<dbReference type="PANTHER" id="PTHR30329:SF21">
    <property type="entry name" value="LIPOPROTEIN YIAD-RELATED"/>
    <property type="match status" value="1"/>
</dbReference>
<dbReference type="AlphaFoldDB" id="A0A4R3JXA2"/>
<dbReference type="InterPro" id="IPR036737">
    <property type="entry name" value="OmpA-like_sf"/>
</dbReference>
<keyword evidence="2 7" id="KW-0732">Signal</keyword>
<dbReference type="Gene3D" id="3.30.1330.60">
    <property type="entry name" value="OmpA-like domain"/>
    <property type="match status" value="1"/>
</dbReference>
<evidence type="ECO:0000259" key="8">
    <source>
        <dbReference type="PROSITE" id="PS51123"/>
    </source>
</evidence>
<dbReference type="PRINTS" id="PR01021">
    <property type="entry name" value="OMPADOMAIN"/>
</dbReference>
<keyword evidence="10" id="KW-1185">Reference proteome</keyword>
<dbReference type="InterPro" id="IPR006664">
    <property type="entry name" value="OMP_bac"/>
</dbReference>
<dbReference type="GO" id="GO:0009279">
    <property type="term" value="C:cell outer membrane"/>
    <property type="evidence" value="ECO:0007669"/>
    <property type="project" value="UniProtKB-SubCell"/>
</dbReference>
<keyword evidence="3 5" id="KW-0472">Membrane</keyword>
<protein>
    <submittedName>
        <fullName evidence="9">OOP family OmpA-OmpF porin</fullName>
    </submittedName>
</protein>
<dbReference type="Proteomes" id="UP000295135">
    <property type="component" value="Unassembled WGS sequence"/>
</dbReference>